<dbReference type="EMBL" id="JAIFRP010000068">
    <property type="protein sequence ID" value="KAK2579985.1"/>
    <property type="molecule type" value="Genomic_DNA"/>
</dbReference>
<organism evidence="1 2">
    <name type="scientific">Odynerus spinipes</name>
    <dbReference type="NCBI Taxonomy" id="1348599"/>
    <lineage>
        <taxon>Eukaryota</taxon>
        <taxon>Metazoa</taxon>
        <taxon>Ecdysozoa</taxon>
        <taxon>Arthropoda</taxon>
        <taxon>Hexapoda</taxon>
        <taxon>Insecta</taxon>
        <taxon>Pterygota</taxon>
        <taxon>Neoptera</taxon>
        <taxon>Endopterygota</taxon>
        <taxon>Hymenoptera</taxon>
        <taxon>Apocrita</taxon>
        <taxon>Aculeata</taxon>
        <taxon>Vespoidea</taxon>
        <taxon>Vespidae</taxon>
        <taxon>Eumeninae</taxon>
        <taxon>Odynerus</taxon>
    </lineage>
</organism>
<protein>
    <submittedName>
        <fullName evidence="1">Uncharacterized protein</fullName>
    </submittedName>
</protein>
<dbReference type="AlphaFoldDB" id="A0AAD9RIA6"/>
<keyword evidence="2" id="KW-1185">Reference proteome</keyword>
<comment type="caution">
    <text evidence="1">The sequence shown here is derived from an EMBL/GenBank/DDBJ whole genome shotgun (WGS) entry which is preliminary data.</text>
</comment>
<gene>
    <name evidence="1" type="ORF">KPH14_012244</name>
</gene>
<reference evidence="1" key="2">
    <citation type="journal article" date="2023" name="Commun. Biol.">
        <title>Intrasexual cuticular hydrocarbon dimorphism in a wasp sheds light on hydrocarbon biosynthesis genes in Hymenoptera.</title>
        <authorList>
            <person name="Moris V.C."/>
            <person name="Podsiadlowski L."/>
            <person name="Martin S."/>
            <person name="Oeyen J.P."/>
            <person name="Donath A."/>
            <person name="Petersen M."/>
            <person name="Wilbrandt J."/>
            <person name="Misof B."/>
            <person name="Liedtke D."/>
            <person name="Thamm M."/>
            <person name="Scheiner R."/>
            <person name="Schmitt T."/>
            <person name="Niehuis O."/>
        </authorList>
    </citation>
    <scope>NUCLEOTIDE SEQUENCE</scope>
    <source>
        <strain evidence="1">GBR_01_08_01A</strain>
    </source>
</reference>
<proteinExistence type="predicted"/>
<accession>A0AAD9RIA6</accession>
<sequence length="73" mass="8398">MNIGVNLYLTLYVNRCIRLNGYQRERVLLYLKLIDIPEKNGKGAGSRIEKGVFGVTRKNDRHHAKVEAGRRTN</sequence>
<evidence type="ECO:0000313" key="1">
    <source>
        <dbReference type="EMBL" id="KAK2579985.1"/>
    </source>
</evidence>
<name>A0AAD9RIA6_9HYME</name>
<evidence type="ECO:0000313" key="2">
    <source>
        <dbReference type="Proteomes" id="UP001258017"/>
    </source>
</evidence>
<reference evidence="1" key="1">
    <citation type="submission" date="2021-08" db="EMBL/GenBank/DDBJ databases">
        <authorList>
            <person name="Misof B."/>
            <person name="Oliver O."/>
            <person name="Podsiadlowski L."/>
            <person name="Donath A."/>
            <person name="Peters R."/>
            <person name="Mayer C."/>
            <person name="Rust J."/>
            <person name="Gunkel S."/>
            <person name="Lesny P."/>
            <person name="Martin S."/>
            <person name="Oeyen J.P."/>
            <person name="Petersen M."/>
            <person name="Panagiotis P."/>
            <person name="Wilbrandt J."/>
            <person name="Tanja T."/>
        </authorList>
    </citation>
    <scope>NUCLEOTIDE SEQUENCE</scope>
    <source>
        <strain evidence="1">GBR_01_08_01A</strain>
        <tissue evidence="1">Thorax + abdomen</tissue>
    </source>
</reference>
<dbReference type="Proteomes" id="UP001258017">
    <property type="component" value="Unassembled WGS sequence"/>
</dbReference>